<keyword evidence="3" id="KW-1185">Reference proteome</keyword>
<evidence type="ECO:0000313" key="3">
    <source>
        <dbReference type="Proteomes" id="UP000464524"/>
    </source>
</evidence>
<feature type="transmembrane region" description="Helical" evidence="1">
    <location>
        <begin position="58"/>
        <end position="78"/>
    </location>
</feature>
<keyword evidence="1" id="KW-1133">Transmembrane helix</keyword>
<dbReference type="Proteomes" id="UP000464524">
    <property type="component" value="Chromosome"/>
</dbReference>
<evidence type="ECO:0000313" key="2">
    <source>
        <dbReference type="EMBL" id="QHJ13231.1"/>
    </source>
</evidence>
<evidence type="ECO:0000256" key="1">
    <source>
        <dbReference type="SAM" id="Phobius"/>
    </source>
</evidence>
<keyword evidence="1" id="KW-0472">Membrane</keyword>
<organism evidence="2 3">
    <name type="scientific">Paraglaciecola mesophila</name>
    <dbReference type="NCBI Taxonomy" id="197222"/>
    <lineage>
        <taxon>Bacteria</taxon>
        <taxon>Pseudomonadati</taxon>
        <taxon>Pseudomonadota</taxon>
        <taxon>Gammaproteobacteria</taxon>
        <taxon>Alteromonadales</taxon>
        <taxon>Alteromonadaceae</taxon>
        <taxon>Paraglaciecola</taxon>
    </lineage>
</organism>
<feature type="transmembrane region" description="Helical" evidence="1">
    <location>
        <begin position="169"/>
        <end position="192"/>
    </location>
</feature>
<gene>
    <name evidence="2" type="ORF">FX988_03492</name>
</gene>
<reference evidence="2 3" key="1">
    <citation type="submission" date="2019-12" db="EMBL/GenBank/DDBJ databases">
        <title>Genome sequencing and assembly of endphytes of Porphyra tenera.</title>
        <authorList>
            <person name="Park J.M."/>
            <person name="Shin R."/>
            <person name="Jo S.H."/>
        </authorList>
    </citation>
    <scope>NUCLEOTIDE SEQUENCE [LARGE SCALE GENOMIC DNA]</scope>
    <source>
        <strain evidence="2 3">GPM4</strain>
    </source>
</reference>
<accession>A0A857JQ83</accession>
<dbReference type="EMBL" id="CP047656">
    <property type="protein sequence ID" value="QHJ13231.1"/>
    <property type="molecule type" value="Genomic_DNA"/>
</dbReference>
<feature type="transmembrane region" description="Helical" evidence="1">
    <location>
        <begin position="129"/>
        <end position="148"/>
    </location>
</feature>
<feature type="transmembrane region" description="Helical" evidence="1">
    <location>
        <begin position="90"/>
        <end position="109"/>
    </location>
</feature>
<feature type="transmembrane region" description="Helical" evidence="1">
    <location>
        <begin position="198"/>
        <end position="217"/>
    </location>
</feature>
<dbReference type="AlphaFoldDB" id="A0A857JQ83"/>
<keyword evidence="1" id="KW-0812">Transmembrane</keyword>
<sequence>MRQNLLVLNIKRALKLNFKPALCLQVIALGIGLSFFYWPASQPVFNFFAELKAQYGVGYAIASTAVFGGLLPYSYLLLSGQVHFKPLRQLLFYCVLWAVMGWIVDEFYSLQITLFGSDTDVTTLIKKMAFDQFVFSALLTCPFLTLCYQYKDTQFNLKRTIMSLDKRLLLLYLPTTIVTNWLVWIPSVLLIYLMPPELQIPLFNLVLCFFVLVLAILNTDAEAAAAAD</sequence>
<protein>
    <submittedName>
        <fullName evidence="2">Uncharacterized protein</fullName>
    </submittedName>
</protein>
<dbReference type="KEGG" id="pmes:FX988_03492"/>
<dbReference type="RefSeq" id="WP_160181342.1">
    <property type="nucleotide sequence ID" value="NZ_CP047656.1"/>
</dbReference>
<proteinExistence type="predicted"/>
<name>A0A857JQ83_9ALTE</name>
<dbReference type="OrthoDB" id="190277at2"/>
<feature type="transmembrane region" description="Helical" evidence="1">
    <location>
        <begin position="21"/>
        <end position="38"/>
    </location>
</feature>